<sequence length="140" mass="15039">MTTEVRVPATSDGLTAHRTAGRPACRDTVVELHGEIDILTAPSVTARLDALTSAGQPHLVVDLRSVTFMDCSGLATLCRARRRALNLGGRLGLVVDDLRLLRLLRLTRLSEAFEVYDNFPGLPVMTVTEPPPGLDIGVPA</sequence>
<evidence type="ECO:0000256" key="2">
    <source>
        <dbReference type="RuleBase" id="RU003749"/>
    </source>
</evidence>
<dbReference type="Pfam" id="PF01740">
    <property type="entry name" value="STAS"/>
    <property type="match status" value="1"/>
</dbReference>
<keyword evidence="5" id="KW-1185">Reference proteome</keyword>
<dbReference type="InterPro" id="IPR036513">
    <property type="entry name" value="STAS_dom_sf"/>
</dbReference>
<dbReference type="CDD" id="cd07043">
    <property type="entry name" value="STAS_anti-anti-sigma_factors"/>
    <property type="match status" value="1"/>
</dbReference>
<proteinExistence type="inferred from homology"/>
<dbReference type="InterPro" id="IPR003658">
    <property type="entry name" value="Anti-sigma_ant"/>
</dbReference>
<dbReference type="AlphaFoldDB" id="A0A4U0RVM9"/>
<protein>
    <recommendedName>
        <fullName evidence="2">Anti-sigma factor antagonist</fullName>
    </recommendedName>
</protein>
<evidence type="ECO:0000256" key="1">
    <source>
        <dbReference type="ARBA" id="ARBA00009013"/>
    </source>
</evidence>
<gene>
    <name evidence="4" type="ORF">FCI23_45205</name>
</gene>
<comment type="similarity">
    <text evidence="1 2">Belongs to the anti-sigma-factor antagonist family.</text>
</comment>
<dbReference type="SUPFAM" id="SSF52091">
    <property type="entry name" value="SpoIIaa-like"/>
    <property type="match status" value="1"/>
</dbReference>
<dbReference type="OrthoDB" id="4833278at2"/>
<comment type="caution">
    <text evidence="4">The sequence shown here is derived from an EMBL/GenBank/DDBJ whole genome shotgun (WGS) entry which is preliminary data.</text>
</comment>
<dbReference type="PROSITE" id="PS50801">
    <property type="entry name" value="STAS"/>
    <property type="match status" value="1"/>
</dbReference>
<accession>A0A4U0RVM9</accession>
<dbReference type="InterPro" id="IPR002645">
    <property type="entry name" value="STAS_dom"/>
</dbReference>
<dbReference type="PANTHER" id="PTHR33495">
    <property type="entry name" value="ANTI-SIGMA FACTOR ANTAGONIST TM_1081-RELATED-RELATED"/>
    <property type="match status" value="1"/>
</dbReference>
<dbReference type="EMBL" id="SUMC01000102">
    <property type="protein sequence ID" value="TJZ99566.1"/>
    <property type="molecule type" value="Genomic_DNA"/>
</dbReference>
<dbReference type="GO" id="GO:0043856">
    <property type="term" value="F:anti-sigma factor antagonist activity"/>
    <property type="evidence" value="ECO:0007669"/>
    <property type="project" value="InterPro"/>
</dbReference>
<dbReference type="NCBIfam" id="TIGR00377">
    <property type="entry name" value="ant_ant_sig"/>
    <property type="match status" value="1"/>
</dbReference>
<evidence type="ECO:0000313" key="5">
    <source>
        <dbReference type="Proteomes" id="UP000305778"/>
    </source>
</evidence>
<evidence type="ECO:0000313" key="4">
    <source>
        <dbReference type="EMBL" id="TJZ99566.1"/>
    </source>
</evidence>
<name>A0A4U0RVM9_9ACTN</name>
<dbReference type="Proteomes" id="UP000305778">
    <property type="component" value="Unassembled WGS sequence"/>
</dbReference>
<evidence type="ECO:0000259" key="3">
    <source>
        <dbReference type="PROSITE" id="PS50801"/>
    </source>
</evidence>
<dbReference type="Gene3D" id="3.30.750.24">
    <property type="entry name" value="STAS domain"/>
    <property type="match status" value="1"/>
</dbReference>
<feature type="domain" description="STAS" evidence="3">
    <location>
        <begin position="29"/>
        <end position="122"/>
    </location>
</feature>
<reference evidence="4 5" key="1">
    <citation type="submission" date="2019-04" db="EMBL/GenBank/DDBJ databases">
        <title>Streptomyces oryziradicis sp. nov., a novel actinomycete isolated from rhizosphere soil of rice (Oryza sativa L.).</title>
        <authorList>
            <person name="Li C."/>
        </authorList>
    </citation>
    <scope>NUCLEOTIDE SEQUENCE [LARGE SCALE GENOMIC DNA]</scope>
    <source>
        <strain evidence="4 5">NEAU-C40</strain>
    </source>
</reference>
<dbReference type="PANTHER" id="PTHR33495:SF2">
    <property type="entry name" value="ANTI-SIGMA FACTOR ANTAGONIST TM_1081-RELATED"/>
    <property type="match status" value="1"/>
</dbReference>
<organism evidence="4 5">
    <name type="scientific">Actinacidiphila oryziradicis</name>
    <dbReference type="NCBI Taxonomy" id="2571141"/>
    <lineage>
        <taxon>Bacteria</taxon>
        <taxon>Bacillati</taxon>
        <taxon>Actinomycetota</taxon>
        <taxon>Actinomycetes</taxon>
        <taxon>Kitasatosporales</taxon>
        <taxon>Streptomycetaceae</taxon>
        <taxon>Actinacidiphila</taxon>
    </lineage>
</organism>